<dbReference type="RefSeq" id="WP_110290165.1">
    <property type="nucleotide sequence ID" value="NZ_QICS01000001.1"/>
</dbReference>
<evidence type="ECO:0000313" key="11">
    <source>
        <dbReference type="Proteomes" id="UP000247523"/>
    </source>
</evidence>
<evidence type="ECO:0000313" key="10">
    <source>
        <dbReference type="EMBL" id="PXV95811.1"/>
    </source>
</evidence>
<feature type="site" description="Increases nucleophilicity of active site Cys" evidence="7">
    <location>
        <position position="430"/>
    </location>
</feature>
<feature type="active site" description="Nucleophile" evidence="7">
    <location>
        <position position="330"/>
    </location>
</feature>
<dbReference type="Gene3D" id="3.40.50.300">
    <property type="entry name" value="P-loop containing nucleotide triphosphate hydrolases"/>
    <property type="match status" value="2"/>
</dbReference>
<comment type="domain">
    <text evidence="7">Comprises of two domains. The C-terminal domain contains the binding site for glutamine and catalyzes the hydrolysis of this substrate to glutamate and ammonia. The N-terminal domain is anticipated to bind ATP and cobyrinate and catalyzes the ultimate synthesis of the diamide product. The ammonia produced via the glutaminase domain is probably translocated to the adjacent domain via a molecular tunnel, where it reacts with an activated intermediate.</text>
</comment>
<comment type="catalytic activity">
    <reaction evidence="7">
        <text>cob(II)yrinate + 2 L-glutamine + 2 ATP + 2 H2O = cob(II)yrinate a,c diamide + 2 L-glutamate + 2 ADP + 2 phosphate + 2 H(+)</text>
        <dbReference type="Rhea" id="RHEA:26289"/>
        <dbReference type="ChEBI" id="CHEBI:15377"/>
        <dbReference type="ChEBI" id="CHEBI:15378"/>
        <dbReference type="ChEBI" id="CHEBI:29985"/>
        <dbReference type="ChEBI" id="CHEBI:30616"/>
        <dbReference type="ChEBI" id="CHEBI:43474"/>
        <dbReference type="ChEBI" id="CHEBI:58359"/>
        <dbReference type="ChEBI" id="CHEBI:58537"/>
        <dbReference type="ChEBI" id="CHEBI:58894"/>
        <dbReference type="ChEBI" id="CHEBI:456216"/>
        <dbReference type="EC" id="6.3.5.11"/>
    </reaction>
</comment>
<sequence>MRFPRIMISAISSGSGKTLITCAILKALKNRNKNAAAFKCGPDYIDPMFHKKILKTPSRNLDTYFTKPDTTRYLFTRASKGYDISVIEGVMGYYDGVGGISEWGSAYELSKTLLAPVILVINAKGMSLSVAAVIKGVMEFRTDSNISGVILNQVSGMFYPELKKVIEEELHIKVLGYLPNVRDCVIESRHLGLVLPDEIVEIEEKIEKLAQYMEETIDIDAIVHIADHAPELKEELRKPVRLRNKPVIALAYDEAFCFYYEDNLELMKEMGAEIILFSPLHDENLPDHIDGLILGGGYPELYASQLSKNQTMLLQIKNFVKDNRPVIAECGGFMYLHETMEDNEAKAYPMVGAIEGKAYKTNKLGRFGYIELTPNQTDSLLAKHQSVKGHEFHYFDSTNCGQAYHAKKPMRKREWDCIHGSQMQYMGFPHLYYYSNPEFIYNFLSKCK</sequence>
<evidence type="ECO:0000256" key="2">
    <source>
        <dbReference type="ARBA" id="ARBA00022598"/>
    </source>
</evidence>
<gene>
    <name evidence="7" type="primary">cbiA</name>
    <name evidence="10" type="ORF">C8E03_101441</name>
</gene>
<dbReference type="Pfam" id="PF01656">
    <property type="entry name" value="CbiA"/>
    <property type="match status" value="1"/>
</dbReference>
<dbReference type="Gene3D" id="3.40.50.880">
    <property type="match status" value="1"/>
</dbReference>
<dbReference type="InterPro" id="IPR029062">
    <property type="entry name" value="Class_I_gatase-like"/>
</dbReference>
<dbReference type="InterPro" id="IPR002586">
    <property type="entry name" value="CobQ/CobB/MinD/ParA_Nub-bd_dom"/>
</dbReference>
<dbReference type="PROSITE" id="PS51274">
    <property type="entry name" value="GATASE_COBBQ"/>
    <property type="match status" value="1"/>
</dbReference>
<feature type="domain" description="CobB/CobQ-like glutamine amidotransferase" evidence="9">
    <location>
        <begin position="248"/>
        <end position="396"/>
    </location>
</feature>
<dbReference type="Proteomes" id="UP000247523">
    <property type="component" value="Unassembled WGS sequence"/>
</dbReference>
<proteinExistence type="inferred from homology"/>
<keyword evidence="6 7" id="KW-0315">Glutamine amidotransferase</keyword>
<evidence type="ECO:0000256" key="6">
    <source>
        <dbReference type="ARBA" id="ARBA00022962"/>
    </source>
</evidence>
<dbReference type="GO" id="GO:0042242">
    <property type="term" value="F:cobyrinic acid a,c-diamide synthase activity"/>
    <property type="evidence" value="ECO:0007669"/>
    <property type="project" value="UniProtKB-UniRule"/>
</dbReference>
<dbReference type="GO" id="GO:0005524">
    <property type="term" value="F:ATP binding"/>
    <property type="evidence" value="ECO:0007669"/>
    <property type="project" value="UniProtKB-UniRule"/>
</dbReference>
<dbReference type="SUPFAM" id="SSF52540">
    <property type="entry name" value="P-loop containing nucleoside triphosphate hydrolases"/>
    <property type="match status" value="1"/>
</dbReference>
<evidence type="ECO:0000259" key="9">
    <source>
        <dbReference type="Pfam" id="PF07685"/>
    </source>
</evidence>
<dbReference type="InterPro" id="IPR027417">
    <property type="entry name" value="P-loop_NTPase"/>
</dbReference>
<dbReference type="EC" id="6.3.5.11" evidence="7"/>
<dbReference type="NCBIfam" id="NF002204">
    <property type="entry name" value="PRK01077.1"/>
    <property type="match status" value="1"/>
</dbReference>
<dbReference type="CDD" id="cd05388">
    <property type="entry name" value="CobB_N"/>
    <property type="match status" value="1"/>
</dbReference>
<dbReference type="GO" id="GO:0009236">
    <property type="term" value="P:cobalamin biosynthetic process"/>
    <property type="evidence" value="ECO:0007669"/>
    <property type="project" value="UniProtKB-UniRule"/>
</dbReference>
<accession>A0A318ES82</accession>
<evidence type="ECO:0000256" key="7">
    <source>
        <dbReference type="HAMAP-Rule" id="MF_00027"/>
    </source>
</evidence>
<dbReference type="PANTHER" id="PTHR43873:SF1">
    <property type="entry name" value="COBYRINATE A,C-DIAMIDE SYNTHASE"/>
    <property type="match status" value="1"/>
</dbReference>
<protein>
    <recommendedName>
        <fullName evidence="7">Cobyrinate a,c-diamide synthase</fullName>
        <ecNumber evidence="7">6.3.5.11</ecNumber>
    </recommendedName>
    <alternativeName>
        <fullName evidence="7">Cobyrinic acid a,c-diamide synthetase</fullName>
    </alternativeName>
</protein>
<evidence type="ECO:0000256" key="1">
    <source>
        <dbReference type="ARBA" id="ARBA00001946"/>
    </source>
</evidence>
<dbReference type="CDD" id="cd03130">
    <property type="entry name" value="GATase1_CobB"/>
    <property type="match status" value="1"/>
</dbReference>
<reference evidence="10 11" key="1">
    <citation type="submission" date="2018-05" db="EMBL/GenBank/DDBJ databases">
        <title>Genomic Encyclopedia of Type Strains, Phase IV (KMG-IV): sequencing the most valuable type-strain genomes for metagenomic binning, comparative biology and taxonomic classification.</title>
        <authorList>
            <person name="Goeker M."/>
        </authorList>
    </citation>
    <scope>NUCLEOTIDE SEQUENCE [LARGE SCALE GENOMIC DNA]</scope>
    <source>
        <strain evidence="10 11">DSM 28816</strain>
    </source>
</reference>
<comment type="miscellaneous">
    <text evidence="7">The a and c carboxylates of cobyrinate are activated for nucleophilic attack via formation of a phosphorylated intermediate by ATP. CbiA catalyzes first the amidation of the c-carboxylate, and then that of the a-carboxylate.</text>
</comment>
<dbReference type="InterPro" id="IPR004484">
    <property type="entry name" value="CbiA/CobB_synth"/>
</dbReference>
<keyword evidence="4 7" id="KW-0067">ATP-binding</keyword>
<comment type="pathway">
    <text evidence="7">Cofactor biosynthesis; adenosylcobalamin biosynthesis; cob(II)yrinate a,c-diamide from sirohydrochlorin (anaerobic route): step 10/10.</text>
</comment>
<evidence type="ECO:0000259" key="8">
    <source>
        <dbReference type="Pfam" id="PF01656"/>
    </source>
</evidence>
<dbReference type="PANTHER" id="PTHR43873">
    <property type="entry name" value="COBYRINATE A,C-DIAMIDE SYNTHASE"/>
    <property type="match status" value="1"/>
</dbReference>
<keyword evidence="7" id="KW-0169">Cobalamin biosynthesis</keyword>
<dbReference type="HAMAP" id="MF_00027">
    <property type="entry name" value="CobB_CbiA"/>
    <property type="match status" value="1"/>
</dbReference>
<dbReference type="UniPathway" id="UPA00148">
    <property type="reaction ID" value="UER00231"/>
</dbReference>
<keyword evidence="2 7" id="KW-0436">Ligase</keyword>
<comment type="cofactor">
    <cofactor evidence="1 7">
        <name>Mg(2+)</name>
        <dbReference type="ChEBI" id="CHEBI:18420"/>
    </cofactor>
</comment>
<comment type="caution">
    <text evidence="10">The sequence shown here is derived from an EMBL/GenBank/DDBJ whole genome shotgun (WGS) entry which is preliminary data.</text>
</comment>
<comment type="function">
    <text evidence="7">Catalyzes the ATP-dependent amidation of the two carboxylate groups at positions a and c of cobyrinate, using either L-glutamine or ammonia as the nitrogen source.</text>
</comment>
<dbReference type="EMBL" id="QICS01000001">
    <property type="protein sequence ID" value="PXV95811.1"/>
    <property type="molecule type" value="Genomic_DNA"/>
</dbReference>
<dbReference type="Pfam" id="PF07685">
    <property type="entry name" value="GATase_3"/>
    <property type="match status" value="1"/>
</dbReference>
<comment type="similarity">
    <text evidence="7">Belongs to the CobB/CbiA family.</text>
</comment>
<dbReference type="SUPFAM" id="SSF52317">
    <property type="entry name" value="Class I glutamine amidotransferase-like"/>
    <property type="match status" value="1"/>
</dbReference>
<name>A0A318ES82_9FIRM</name>
<keyword evidence="3 7" id="KW-0547">Nucleotide-binding</keyword>
<dbReference type="NCBIfam" id="TIGR00379">
    <property type="entry name" value="cobB"/>
    <property type="match status" value="1"/>
</dbReference>
<feature type="domain" description="CobQ/CobB/MinD/ParA nucleotide binding" evidence="8">
    <location>
        <begin position="6"/>
        <end position="181"/>
    </location>
</feature>
<dbReference type="InterPro" id="IPR011698">
    <property type="entry name" value="GATase_3"/>
</dbReference>
<evidence type="ECO:0000256" key="5">
    <source>
        <dbReference type="ARBA" id="ARBA00022842"/>
    </source>
</evidence>
<keyword evidence="5 7" id="KW-0460">Magnesium</keyword>
<evidence type="ECO:0000256" key="3">
    <source>
        <dbReference type="ARBA" id="ARBA00022741"/>
    </source>
</evidence>
<organism evidence="10 11">
    <name type="scientific">Lachnotalea glycerini</name>
    <dbReference type="NCBI Taxonomy" id="1763509"/>
    <lineage>
        <taxon>Bacteria</taxon>
        <taxon>Bacillati</taxon>
        <taxon>Bacillota</taxon>
        <taxon>Clostridia</taxon>
        <taxon>Lachnospirales</taxon>
        <taxon>Lachnospiraceae</taxon>
        <taxon>Lachnotalea</taxon>
    </lineage>
</organism>
<dbReference type="AlphaFoldDB" id="A0A318ES82"/>
<evidence type="ECO:0000256" key="4">
    <source>
        <dbReference type="ARBA" id="ARBA00022840"/>
    </source>
</evidence>